<organism evidence="2 3">
    <name type="scientific">Pseudomassariella vexata</name>
    <dbReference type="NCBI Taxonomy" id="1141098"/>
    <lineage>
        <taxon>Eukaryota</taxon>
        <taxon>Fungi</taxon>
        <taxon>Dikarya</taxon>
        <taxon>Ascomycota</taxon>
        <taxon>Pezizomycotina</taxon>
        <taxon>Sordariomycetes</taxon>
        <taxon>Xylariomycetidae</taxon>
        <taxon>Amphisphaeriales</taxon>
        <taxon>Pseudomassariaceae</taxon>
        <taxon>Pseudomassariella</taxon>
    </lineage>
</organism>
<evidence type="ECO:0000259" key="1">
    <source>
        <dbReference type="Pfam" id="PF08241"/>
    </source>
</evidence>
<dbReference type="OrthoDB" id="6329284at2759"/>
<gene>
    <name evidence="2" type="ORF">BCR38DRAFT_507817</name>
</gene>
<accession>A0A1Y2EAU2</accession>
<proteinExistence type="predicted"/>
<name>A0A1Y2EAU2_9PEZI</name>
<dbReference type="SUPFAM" id="SSF53335">
    <property type="entry name" value="S-adenosyl-L-methionine-dependent methyltransferases"/>
    <property type="match status" value="1"/>
</dbReference>
<dbReference type="Gene3D" id="3.40.50.150">
    <property type="entry name" value="Vaccinia Virus protein VP39"/>
    <property type="match status" value="1"/>
</dbReference>
<dbReference type="InterPro" id="IPR013216">
    <property type="entry name" value="Methyltransf_11"/>
</dbReference>
<dbReference type="InParanoid" id="A0A1Y2EAU2"/>
<dbReference type="AlphaFoldDB" id="A0A1Y2EAU2"/>
<dbReference type="RefSeq" id="XP_040718976.1">
    <property type="nucleotide sequence ID" value="XM_040864957.1"/>
</dbReference>
<dbReference type="Proteomes" id="UP000193689">
    <property type="component" value="Unassembled WGS sequence"/>
</dbReference>
<dbReference type="STRING" id="1141098.A0A1Y2EAU2"/>
<sequence length="206" mass="23282">PSFNLRILVPPKLFATHGTNCGCQAQQPYSRHHLRRGPRFCIATDAVGLEGLVIGVDVSCGMLAEAHGRQKWEPVLGSRIKFAKHDVTSPDMPEELTGLDMRGGFDVVICSNAFVLFDEPAEVLRHWRGWLKGCDRMLIEITRSRHGDRTCIGSDEFAVASNRRWVKGKKPFRDYCKTKAWSSKKRKKIIKNSSHGQAYWHASHVL</sequence>
<feature type="domain" description="Methyltransferase type 11" evidence="1">
    <location>
        <begin position="51"/>
        <end position="132"/>
    </location>
</feature>
<dbReference type="EMBL" id="MCFJ01000003">
    <property type="protein sequence ID" value="ORY68689.1"/>
    <property type="molecule type" value="Genomic_DNA"/>
</dbReference>
<feature type="non-terminal residue" evidence="2">
    <location>
        <position position="1"/>
    </location>
</feature>
<comment type="caution">
    <text evidence="2">The sequence shown here is derived from an EMBL/GenBank/DDBJ whole genome shotgun (WGS) entry which is preliminary data.</text>
</comment>
<dbReference type="InterPro" id="IPR029063">
    <property type="entry name" value="SAM-dependent_MTases_sf"/>
</dbReference>
<dbReference type="Pfam" id="PF08241">
    <property type="entry name" value="Methyltransf_11"/>
    <property type="match status" value="1"/>
</dbReference>
<evidence type="ECO:0000313" key="3">
    <source>
        <dbReference type="Proteomes" id="UP000193689"/>
    </source>
</evidence>
<dbReference type="GO" id="GO:0008757">
    <property type="term" value="F:S-adenosylmethionine-dependent methyltransferase activity"/>
    <property type="evidence" value="ECO:0007669"/>
    <property type="project" value="InterPro"/>
</dbReference>
<keyword evidence="3" id="KW-1185">Reference proteome</keyword>
<evidence type="ECO:0000313" key="2">
    <source>
        <dbReference type="EMBL" id="ORY68689.1"/>
    </source>
</evidence>
<protein>
    <recommendedName>
        <fullName evidence="1">Methyltransferase type 11 domain-containing protein</fullName>
    </recommendedName>
</protein>
<dbReference type="GeneID" id="63781169"/>
<reference evidence="2 3" key="1">
    <citation type="submission" date="2016-07" db="EMBL/GenBank/DDBJ databases">
        <title>Pervasive Adenine N6-methylation of Active Genes in Fungi.</title>
        <authorList>
            <consortium name="DOE Joint Genome Institute"/>
            <person name="Mondo S.J."/>
            <person name="Dannebaum R.O."/>
            <person name="Kuo R.C."/>
            <person name="Labutti K."/>
            <person name="Haridas S."/>
            <person name="Kuo A."/>
            <person name="Salamov A."/>
            <person name="Ahrendt S.R."/>
            <person name="Lipzen A."/>
            <person name="Sullivan W."/>
            <person name="Andreopoulos W.B."/>
            <person name="Clum A."/>
            <person name="Lindquist E."/>
            <person name="Daum C."/>
            <person name="Ramamoorthy G.K."/>
            <person name="Gryganskyi A."/>
            <person name="Culley D."/>
            <person name="Magnuson J.K."/>
            <person name="James T.Y."/>
            <person name="O'Malley M.A."/>
            <person name="Stajich J.E."/>
            <person name="Spatafora J.W."/>
            <person name="Visel A."/>
            <person name="Grigoriev I.V."/>
        </authorList>
    </citation>
    <scope>NUCLEOTIDE SEQUENCE [LARGE SCALE GENOMIC DNA]</scope>
    <source>
        <strain evidence="2 3">CBS 129021</strain>
    </source>
</reference>